<keyword evidence="2" id="KW-1185">Reference proteome</keyword>
<dbReference type="Proteomes" id="UP000053958">
    <property type="component" value="Unassembled WGS sequence"/>
</dbReference>
<feature type="non-terminal residue" evidence="1">
    <location>
        <position position="1"/>
    </location>
</feature>
<dbReference type="RefSeq" id="XP_013326577.1">
    <property type="nucleotide sequence ID" value="XM_013471123.1"/>
</dbReference>
<dbReference type="GeneID" id="25318354"/>
<evidence type="ECO:0000313" key="1">
    <source>
        <dbReference type="EMBL" id="KKA19965.1"/>
    </source>
</evidence>
<sequence length="95" mass="10995">EKRVCRPAGPFTCNSSYLRLGKLLADVCCLVHGSEYFHRLPLDVQPVAIFRQIWTFHVCPRPRRFTFMIAITVTTAICPDRRSRQGDQCPFRTKP</sequence>
<organism evidence="1 2">
    <name type="scientific">Rasamsonia emersonii (strain ATCC 16479 / CBS 393.64 / IMI 116815)</name>
    <dbReference type="NCBI Taxonomy" id="1408163"/>
    <lineage>
        <taxon>Eukaryota</taxon>
        <taxon>Fungi</taxon>
        <taxon>Dikarya</taxon>
        <taxon>Ascomycota</taxon>
        <taxon>Pezizomycotina</taxon>
        <taxon>Eurotiomycetes</taxon>
        <taxon>Eurotiomycetidae</taxon>
        <taxon>Eurotiales</taxon>
        <taxon>Trichocomaceae</taxon>
        <taxon>Rasamsonia</taxon>
    </lineage>
</organism>
<name>A0A0F4YPD4_RASE3</name>
<dbReference type="AlphaFoldDB" id="A0A0F4YPD4"/>
<gene>
    <name evidence="1" type="ORF">T310_6034</name>
</gene>
<protein>
    <submittedName>
        <fullName evidence="1">Uncharacterized protein</fullName>
    </submittedName>
</protein>
<accession>A0A0F4YPD4</accession>
<reference evidence="1 2" key="1">
    <citation type="submission" date="2015-04" db="EMBL/GenBank/DDBJ databases">
        <authorList>
            <person name="Heijne W.H."/>
            <person name="Fedorova N.D."/>
            <person name="Nierman W.C."/>
            <person name="Vollebregt A.W."/>
            <person name="Zhao Z."/>
            <person name="Wu L."/>
            <person name="Kumar M."/>
            <person name="Stam H."/>
            <person name="van den Berg M.A."/>
            <person name="Pel H.J."/>
        </authorList>
    </citation>
    <scope>NUCLEOTIDE SEQUENCE [LARGE SCALE GENOMIC DNA]</scope>
    <source>
        <strain evidence="1 2">CBS 393.64</strain>
    </source>
</reference>
<comment type="caution">
    <text evidence="1">The sequence shown here is derived from an EMBL/GenBank/DDBJ whole genome shotgun (WGS) entry which is preliminary data.</text>
</comment>
<evidence type="ECO:0000313" key="2">
    <source>
        <dbReference type="Proteomes" id="UP000053958"/>
    </source>
</evidence>
<proteinExistence type="predicted"/>
<dbReference type="EMBL" id="LASV01000301">
    <property type="protein sequence ID" value="KKA19965.1"/>
    <property type="molecule type" value="Genomic_DNA"/>
</dbReference>